<feature type="region of interest" description="Disordered" evidence="1">
    <location>
        <begin position="47"/>
        <end position="72"/>
    </location>
</feature>
<dbReference type="AlphaFoldDB" id="A0A5J4UGA8"/>
<accession>A0A5J4UGA8</accession>
<dbReference type="EMBL" id="SNRW01015986">
    <property type="protein sequence ID" value="KAA6369816.1"/>
    <property type="molecule type" value="Genomic_DNA"/>
</dbReference>
<proteinExistence type="predicted"/>
<evidence type="ECO:0000313" key="2">
    <source>
        <dbReference type="EMBL" id="KAA6369816.1"/>
    </source>
</evidence>
<sequence>EKKPVIPAKAGIQEFDAPALKTTLSRREKRKKLLSLHPGEIKSAQFLHKQASKQASKQARLPDDPCLARARGTSRKYRTPRVALTGYSRAYYAPPFSGRNPLGPVFRPLSPDYFFRFSPSRFDPAIRPRFSARARRESNGAGTPLRLFSRPCPLSFLRSNP</sequence>
<feature type="non-terminal residue" evidence="2">
    <location>
        <position position="1"/>
    </location>
</feature>
<evidence type="ECO:0000313" key="3">
    <source>
        <dbReference type="Proteomes" id="UP000324800"/>
    </source>
</evidence>
<evidence type="ECO:0000256" key="1">
    <source>
        <dbReference type="SAM" id="MobiDB-lite"/>
    </source>
</evidence>
<dbReference type="Proteomes" id="UP000324800">
    <property type="component" value="Unassembled WGS sequence"/>
</dbReference>
<organism evidence="2 3">
    <name type="scientific">Streblomastix strix</name>
    <dbReference type="NCBI Taxonomy" id="222440"/>
    <lineage>
        <taxon>Eukaryota</taxon>
        <taxon>Metamonada</taxon>
        <taxon>Preaxostyla</taxon>
        <taxon>Oxymonadida</taxon>
        <taxon>Streblomastigidae</taxon>
        <taxon>Streblomastix</taxon>
    </lineage>
</organism>
<protein>
    <submittedName>
        <fullName evidence="2">Uncharacterized protein</fullName>
    </submittedName>
</protein>
<name>A0A5J4UGA8_9EUKA</name>
<reference evidence="2 3" key="1">
    <citation type="submission" date="2019-03" db="EMBL/GenBank/DDBJ databases">
        <title>Single cell metagenomics reveals metabolic interactions within the superorganism composed of flagellate Streblomastix strix and complex community of Bacteroidetes bacteria on its surface.</title>
        <authorList>
            <person name="Treitli S.C."/>
            <person name="Kolisko M."/>
            <person name="Husnik F."/>
            <person name="Keeling P."/>
            <person name="Hampl V."/>
        </authorList>
    </citation>
    <scope>NUCLEOTIDE SEQUENCE [LARGE SCALE GENOMIC DNA]</scope>
    <source>
        <strain evidence="2">ST1C</strain>
    </source>
</reference>
<comment type="caution">
    <text evidence="2">The sequence shown here is derived from an EMBL/GenBank/DDBJ whole genome shotgun (WGS) entry which is preliminary data.</text>
</comment>
<gene>
    <name evidence="2" type="ORF">EZS28_034655</name>
</gene>